<dbReference type="RefSeq" id="WP_085982136.1">
    <property type="nucleotide sequence ID" value="NZ_CP061007.1"/>
</dbReference>
<dbReference type="Pfam" id="PF00144">
    <property type="entry name" value="Beta-lactamase"/>
    <property type="match status" value="1"/>
</dbReference>
<gene>
    <name evidence="5" type="ORF">A8926_4079</name>
</gene>
<dbReference type="PANTHER" id="PTHR43283:SF11">
    <property type="entry name" value="BETA-LACTAMASE-RELATED DOMAIN-CONTAINING PROTEIN"/>
    <property type="match status" value="1"/>
</dbReference>
<dbReference type="Gene3D" id="3.40.710.10">
    <property type="entry name" value="DD-peptidase/beta-lactamase superfamily"/>
    <property type="match status" value="1"/>
</dbReference>
<accession>A0A2N3Y029</accession>
<dbReference type="PANTHER" id="PTHR43283">
    <property type="entry name" value="BETA-LACTAMASE-RELATED"/>
    <property type="match status" value="1"/>
</dbReference>
<name>A0A2N3Y029_SACSN</name>
<feature type="compositionally biased region" description="Pro residues" evidence="2">
    <location>
        <begin position="45"/>
        <end position="62"/>
    </location>
</feature>
<organism evidence="5 6">
    <name type="scientific">Saccharopolyspora spinosa</name>
    <dbReference type="NCBI Taxonomy" id="60894"/>
    <lineage>
        <taxon>Bacteria</taxon>
        <taxon>Bacillati</taxon>
        <taxon>Actinomycetota</taxon>
        <taxon>Actinomycetes</taxon>
        <taxon>Pseudonocardiales</taxon>
        <taxon>Pseudonocardiaceae</taxon>
        <taxon>Saccharopolyspora</taxon>
    </lineage>
</organism>
<evidence type="ECO:0000313" key="6">
    <source>
        <dbReference type="Proteomes" id="UP000233786"/>
    </source>
</evidence>
<evidence type="ECO:0000313" key="5">
    <source>
        <dbReference type="EMBL" id="PKW16263.1"/>
    </source>
</evidence>
<dbReference type="InterPro" id="IPR050789">
    <property type="entry name" value="Diverse_Enzym_Activities"/>
</dbReference>
<keyword evidence="3" id="KW-0812">Transmembrane</keyword>
<protein>
    <submittedName>
        <fullName evidence="5">CubicO group peptidase (Beta-lactamase class C family)</fullName>
    </submittedName>
</protein>
<dbReference type="InterPro" id="IPR001466">
    <property type="entry name" value="Beta-lactam-related"/>
</dbReference>
<dbReference type="STRING" id="994479.GCA_000194155_05454"/>
<evidence type="ECO:0000256" key="3">
    <source>
        <dbReference type="SAM" id="Phobius"/>
    </source>
</evidence>
<sequence length="452" mass="47445">MRGKLRHGNVPLRGIAVVAILLVIAWAATASVTLLFRGEQPPPPQLAAPPLIPAPPPIPAPGPESAGALRDGQPGEVGLNPAPIAAAQGQLAAGTQTSPGNPIPSYAGEVSLLARDGVVVSRQAAGFSLRYADAQGPELPAEQQEKVQNDTIFDLASLTKLFTSIAVLQLADDGRVNLNAPAADYVPEFAASGKQKITVQELLTHTSGLQAKIELWRLPPPDRLPAVLGATPQNPPGTVYRYSDLNMITLGVLVERVSGQPLDAVVHDRITAPLGMTDTGYRPPRDKLHRIAATEFETDPPRGLVRGEVQDENAWSLGGVAGQAGIFSTADDLAVLGQALLDGGTYRNQRILRPETVRAMLTNYNTAFPGDAHGLGFELDQPWYMAGLSGPHTAGHTGFTGTSLVIDPGSRSIVVLLTNAVHPSRTWGSIGSARLEIAQGMASALRPPGHDG</sequence>
<comment type="caution">
    <text evidence="5">The sequence shown here is derived from an EMBL/GenBank/DDBJ whole genome shotgun (WGS) entry which is preliminary data.</text>
</comment>
<feature type="domain" description="Beta-lactamase-related" evidence="4">
    <location>
        <begin position="113"/>
        <end position="427"/>
    </location>
</feature>
<keyword evidence="1" id="KW-0378">Hydrolase</keyword>
<reference evidence="5" key="1">
    <citation type="submission" date="2017-12" db="EMBL/GenBank/DDBJ databases">
        <title>Sequencing the genomes of 1000 Actinobacteria strains.</title>
        <authorList>
            <person name="Klenk H.-P."/>
        </authorList>
    </citation>
    <scope>NUCLEOTIDE SEQUENCE [LARGE SCALE GENOMIC DNA]</scope>
    <source>
        <strain evidence="5">DSM 44228</strain>
    </source>
</reference>
<feature type="region of interest" description="Disordered" evidence="2">
    <location>
        <begin position="45"/>
        <end position="81"/>
    </location>
</feature>
<proteinExistence type="predicted"/>
<keyword evidence="3" id="KW-1133">Transmembrane helix</keyword>
<evidence type="ECO:0000256" key="2">
    <source>
        <dbReference type="SAM" id="MobiDB-lite"/>
    </source>
</evidence>
<keyword evidence="6" id="KW-1185">Reference proteome</keyword>
<evidence type="ECO:0000259" key="4">
    <source>
        <dbReference type="Pfam" id="PF00144"/>
    </source>
</evidence>
<dbReference type="GO" id="GO:0016787">
    <property type="term" value="F:hydrolase activity"/>
    <property type="evidence" value="ECO:0007669"/>
    <property type="project" value="UniProtKB-KW"/>
</dbReference>
<dbReference type="OrthoDB" id="9809635at2"/>
<feature type="transmembrane region" description="Helical" evidence="3">
    <location>
        <begin position="12"/>
        <end position="36"/>
    </location>
</feature>
<dbReference type="SUPFAM" id="SSF56601">
    <property type="entry name" value="beta-lactamase/transpeptidase-like"/>
    <property type="match status" value="1"/>
</dbReference>
<keyword evidence="3" id="KW-0472">Membrane</keyword>
<dbReference type="EMBL" id="PJNB01000001">
    <property type="protein sequence ID" value="PKW16263.1"/>
    <property type="molecule type" value="Genomic_DNA"/>
</dbReference>
<evidence type="ECO:0000256" key="1">
    <source>
        <dbReference type="ARBA" id="ARBA00022801"/>
    </source>
</evidence>
<dbReference type="AlphaFoldDB" id="A0A2N3Y029"/>
<dbReference type="InterPro" id="IPR012338">
    <property type="entry name" value="Beta-lactam/transpept-like"/>
</dbReference>
<dbReference type="Proteomes" id="UP000233786">
    <property type="component" value="Unassembled WGS sequence"/>
</dbReference>